<accession>A0A2P6NYS9</accession>
<dbReference type="PANTHER" id="PTHR15288:SF20">
    <property type="entry name" value="UDENN DOMAIN-CONTAINING PROTEIN"/>
    <property type="match status" value="1"/>
</dbReference>
<dbReference type="InterPro" id="IPR001194">
    <property type="entry name" value="cDENN_dom"/>
</dbReference>
<feature type="domain" description="UDENN" evidence="3">
    <location>
        <begin position="52"/>
        <end position="512"/>
    </location>
</feature>
<feature type="region of interest" description="Disordered" evidence="2">
    <location>
        <begin position="1"/>
        <end position="37"/>
    </location>
</feature>
<evidence type="ECO:0000256" key="2">
    <source>
        <dbReference type="SAM" id="MobiDB-lite"/>
    </source>
</evidence>
<dbReference type="SMART" id="SM00799">
    <property type="entry name" value="DENN"/>
    <property type="match status" value="1"/>
</dbReference>
<feature type="coiled-coil region" evidence="1">
    <location>
        <begin position="527"/>
        <end position="561"/>
    </location>
</feature>
<dbReference type="Pfam" id="PF02141">
    <property type="entry name" value="DENN"/>
    <property type="match status" value="1"/>
</dbReference>
<sequence>MSHRLSEAGVGGTGGDSNRLSPFAPPSHRGHRRQTSIGTAMQPIREGNLFEYFAVVGLPSQKEGEEPAKEPAILYQYPPESTKKMPFDIVPFCIPTSTETRRIARSGSLSELHNILYGQLSVLEKSQNSFLFLLVHEKDIFWGICVINKEVHERNLSFSGKLTSSGNNIETRPAQESNDKTRTASITTRVYCLVSRFAFFKLHYSIIYSILARERLAIIEDSNRWMMNGGTAESEDYSDLSNASKDILSILKTAGASLTFKIPGELHSLAFKAPEGNEDRLVGEWTLPLTFKALRLESILQIINAALVETRIIIVCPNMGVLSSLVLSLIPLLRPYAWQGPCIPIVPAKLSECLQAPVPFLVGVVSLKTSLESELDALVIRLDHPQKEIINLPKSAIPMLPRRDKLYPFFVYNPPNLNKAGPMKEFPDSYKSTPEDLDLALKIMLETQKFHQEILSLIIPFVSRGCLDSTSEIDKLINHMGQKKFKDFFSAFFVTQHFSEYLDDYFLKLTEAESHATQMREHFGTLIKGYEQEKESTLSKIEALHIKLKEIEFNITDLKEKQAGFQTKTAILPGMNSPNMSAASTTKPGTPKRNIINAGMDALTRAFQN</sequence>
<proteinExistence type="predicted"/>
<evidence type="ECO:0000313" key="4">
    <source>
        <dbReference type="EMBL" id="PRP89078.1"/>
    </source>
</evidence>
<evidence type="ECO:0000256" key="1">
    <source>
        <dbReference type="SAM" id="Coils"/>
    </source>
</evidence>
<evidence type="ECO:0000313" key="5">
    <source>
        <dbReference type="Proteomes" id="UP000241769"/>
    </source>
</evidence>
<gene>
    <name evidence="4" type="ORF">PROFUN_01798</name>
</gene>
<dbReference type="InterPro" id="IPR037516">
    <property type="entry name" value="Tripartite_DENN"/>
</dbReference>
<dbReference type="FunCoup" id="A0A2P6NYS9">
    <property type="interactions" value="1"/>
</dbReference>
<dbReference type="EMBL" id="MDYQ01000005">
    <property type="protein sequence ID" value="PRP89078.1"/>
    <property type="molecule type" value="Genomic_DNA"/>
</dbReference>
<organism evidence="4 5">
    <name type="scientific">Planoprotostelium fungivorum</name>
    <dbReference type="NCBI Taxonomy" id="1890364"/>
    <lineage>
        <taxon>Eukaryota</taxon>
        <taxon>Amoebozoa</taxon>
        <taxon>Evosea</taxon>
        <taxon>Variosea</taxon>
        <taxon>Cavosteliida</taxon>
        <taxon>Cavosteliaceae</taxon>
        <taxon>Planoprotostelium</taxon>
    </lineage>
</organism>
<reference evidence="4 5" key="1">
    <citation type="journal article" date="2018" name="Genome Biol. Evol.">
        <title>Multiple Roots of Fruiting Body Formation in Amoebozoa.</title>
        <authorList>
            <person name="Hillmann F."/>
            <person name="Forbes G."/>
            <person name="Novohradska S."/>
            <person name="Ferling I."/>
            <person name="Riege K."/>
            <person name="Groth M."/>
            <person name="Westermann M."/>
            <person name="Marz M."/>
            <person name="Spaller T."/>
            <person name="Winckler T."/>
            <person name="Schaap P."/>
            <person name="Glockner G."/>
        </authorList>
    </citation>
    <scope>NUCLEOTIDE SEQUENCE [LARGE SCALE GENOMIC DNA]</scope>
    <source>
        <strain evidence="4 5">Jena</strain>
    </source>
</reference>
<dbReference type="InterPro" id="IPR043153">
    <property type="entry name" value="DENN_C"/>
</dbReference>
<dbReference type="Gene3D" id="3.30.450.200">
    <property type="match status" value="1"/>
</dbReference>
<dbReference type="STRING" id="1890364.A0A2P6NYS9"/>
<keyword evidence="5" id="KW-1185">Reference proteome</keyword>
<dbReference type="Gene3D" id="3.40.50.11500">
    <property type="match status" value="1"/>
</dbReference>
<dbReference type="InterPro" id="IPR051942">
    <property type="entry name" value="DENN_domain_containing_2"/>
</dbReference>
<evidence type="ECO:0000259" key="3">
    <source>
        <dbReference type="PROSITE" id="PS50211"/>
    </source>
</evidence>
<dbReference type="PROSITE" id="PS50211">
    <property type="entry name" value="DENN"/>
    <property type="match status" value="1"/>
</dbReference>
<dbReference type="AlphaFoldDB" id="A0A2P6NYS9"/>
<name>A0A2P6NYS9_9EUKA</name>
<dbReference type="PANTHER" id="PTHR15288">
    <property type="entry name" value="DENN DOMAIN-CONTAINING PROTEIN 2"/>
    <property type="match status" value="1"/>
</dbReference>
<dbReference type="SMART" id="SM00800">
    <property type="entry name" value="uDENN"/>
    <property type="match status" value="1"/>
</dbReference>
<comment type="caution">
    <text evidence="4">The sequence shown here is derived from an EMBL/GenBank/DDBJ whole genome shotgun (WGS) entry which is preliminary data.</text>
</comment>
<dbReference type="InParanoid" id="A0A2P6NYS9"/>
<dbReference type="OrthoDB" id="6019893at2759"/>
<dbReference type="InterPro" id="IPR005113">
    <property type="entry name" value="uDENN_dom"/>
</dbReference>
<dbReference type="Proteomes" id="UP000241769">
    <property type="component" value="Unassembled WGS sequence"/>
</dbReference>
<protein>
    <recommendedName>
        <fullName evidence="3">UDENN domain-containing protein</fullName>
    </recommendedName>
</protein>
<keyword evidence="1" id="KW-0175">Coiled coil</keyword>